<dbReference type="InterPro" id="IPR007588">
    <property type="entry name" value="Znf_FLYWCH"/>
</dbReference>
<evidence type="ECO:0000313" key="6">
    <source>
        <dbReference type="EnsemblMetazoa" id="AALFPA23_005170.P6534"/>
    </source>
</evidence>
<evidence type="ECO:0000259" key="5">
    <source>
        <dbReference type="Pfam" id="PF04500"/>
    </source>
</evidence>
<dbReference type="Pfam" id="PF04500">
    <property type="entry name" value="FLYWCH"/>
    <property type="match status" value="3"/>
</dbReference>
<keyword evidence="3" id="KW-0862">Zinc</keyword>
<sequence length="285" mass="33061">MRQLINIHNHPPQMQRRKAGYFENGPLPPIHYHTTKRGSLQLEMEGYRFTRMKVLQTTIHWSCLQTKALRCKARAVTNNDLQGTIRRYVNYHNHPPNCYTYEELDVHAKLSKRGKVQLMIDGFSFSREKVRPHTIRWICNQAWILNCKVRATSEKMSGKLISVRGAHNHGVVSSRRKWGQFPKDVAYIMTSRGIQLTVNGYIFSRQKVSTHCEMWRCMLSYSHRCPARVSTYKPRNGQGARISLRNQHNHPIGATSRKYKKPAVNKSPKLPKALSVNKPKTSTEQ</sequence>
<dbReference type="EnsemblMetazoa" id="AALFPA23_005170.R6534">
    <property type="protein sequence ID" value="AALFPA23_005170.P6534"/>
    <property type="gene ID" value="AALFPA23_005170"/>
</dbReference>
<keyword evidence="7" id="KW-1185">Reference proteome</keyword>
<protein>
    <recommendedName>
        <fullName evidence="5">FLYWCH-type domain-containing protein</fullName>
    </recommendedName>
</protein>
<evidence type="ECO:0000256" key="3">
    <source>
        <dbReference type="ARBA" id="ARBA00022833"/>
    </source>
</evidence>
<evidence type="ECO:0000256" key="4">
    <source>
        <dbReference type="SAM" id="MobiDB-lite"/>
    </source>
</evidence>
<dbReference type="RefSeq" id="XP_062698355.1">
    <property type="nucleotide sequence ID" value="XM_062842371.1"/>
</dbReference>
<accession>A0ABM1Y2W4</accession>
<reference evidence="6" key="2">
    <citation type="submission" date="2025-05" db="UniProtKB">
        <authorList>
            <consortium name="EnsemblMetazoa"/>
        </authorList>
    </citation>
    <scope>IDENTIFICATION</scope>
    <source>
        <strain evidence="6">Foshan</strain>
    </source>
</reference>
<keyword evidence="2" id="KW-0863">Zinc-finger</keyword>
<dbReference type="Proteomes" id="UP000069940">
    <property type="component" value="Unassembled WGS sequence"/>
</dbReference>
<feature type="domain" description="FLYWCH-type" evidence="5">
    <location>
        <begin position="195"/>
        <end position="250"/>
    </location>
</feature>
<dbReference type="GeneID" id="109404074"/>
<evidence type="ECO:0000256" key="2">
    <source>
        <dbReference type="ARBA" id="ARBA00022771"/>
    </source>
</evidence>
<keyword evidence="1" id="KW-0479">Metal-binding</keyword>
<feature type="domain" description="FLYWCH-type" evidence="5">
    <location>
        <begin position="32"/>
        <end position="94"/>
    </location>
</feature>
<proteinExistence type="predicted"/>
<name>A0ABM1Y2W4_AEDAL</name>
<evidence type="ECO:0000313" key="7">
    <source>
        <dbReference type="Proteomes" id="UP000069940"/>
    </source>
</evidence>
<organism evidence="6 7">
    <name type="scientific">Aedes albopictus</name>
    <name type="common">Asian tiger mosquito</name>
    <name type="synonym">Stegomyia albopicta</name>
    <dbReference type="NCBI Taxonomy" id="7160"/>
    <lineage>
        <taxon>Eukaryota</taxon>
        <taxon>Metazoa</taxon>
        <taxon>Ecdysozoa</taxon>
        <taxon>Arthropoda</taxon>
        <taxon>Hexapoda</taxon>
        <taxon>Insecta</taxon>
        <taxon>Pterygota</taxon>
        <taxon>Neoptera</taxon>
        <taxon>Endopterygota</taxon>
        <taxon>Diptera</taxon>
        <taxon>Nematocera</taxon>
        <taxon>Culicoidea</taxon>
        <taxon>Culicidae</taxon>
        <taxon>Culicinae</taxon>
        <taxon>Aedini</taxon>
        <taxon>Aedes</taxon>
        <taxon>Stegomyia</taxon>
    </lineage>
</organism>
<feature type="domain" description="FLYWCH-type" evidence="5">
    <location>
        <begin position="111"/>
        <end position="169"/>
    </location>
</feature>
<reference evidence="7" key="1">
    <citation type="journal article" date="2015" name="Proc. Natl. Acad. Sci. U.S.A.">
        <title>Genome sequence of the Asian Tiger mosquito, Aedes albopictus, reveals insights into its biology, genetics, and evolution.</title>
        <authorList>
            <person name="Chen X.G."/>
            <person name="Jiang X."/>
            <person name="Gu J."/>
            <person name="Xu M."/>
            <person name="Wu Y."/>
            <person name="Deng Y."/>
            <person name="Zhang C."/>
            <person name="Bonizzoni M."/>
            <person name="Dermauw W."/>
            <person name="Vontas J."/>
            <person name="Armbruster P."/>
            <person name="Huang X."/>
            <person name="Yang Y."/>
            <person name="Zhang H."/>
            <person name="He W."/>
            <person name="Peng H."/>
            <person name="Liu Y."/>
            <person name="Wu K."/>
            <person name="Chen J."/>
            <person name="Lirakis M."/>
            <person name="Topalis P."/>
            <person name="Van Leeuwen T."/>
            <person name="Hall A.B."/>
            <person name="Jiang X."/>
            <person name="Thorpe C."/>
            <person name="Mueller R.L."/>
            <person name="Sun C."/>
            <person name="Waterhouse R.M."/>
            <person name="Yan G."/>
            <person name="Tu Z.J."/>
            <person name="Fang X."/>
            <person name="James A.A."/>
        </authorList>
    </citation>
    <scope>NUCLEOTIDE SEQUENCE [LARGE SCALE GENOMIC DNA]</scope>
    <source>
        <strain evidence="7">Foshan</strain>
    </source>
</reference>
<dbReference type="Gene3D" id="2.20.25.240">
    <property type="match status" value="3"/>
</dbReference>
<evidence type="ECO:0000256" key="1">
    <source>
        <dbReference type="ARBA" id="ARBA00022723"/>
    </source>
</evidence>
<feature type="region of interest" description="Disordered" evidence="4">
    <location>
        <begin position="246"/>
        <end position="285"/>
    </location>
</feature>